<evidence type="ECO:0000313" key="3">
    <source>
        <dbReference type="EMBL" id="RIB00053.1"/>
    </source>
</evidence>
<dbReference type="AlphaFoldDB" id="A0A397TQ70"/>
<evidence type="ECO:0008006" key="5">
    <source>
        <dbReference type="Google" id="ProtNLM"/>
    </source>
</evidence>
<dbReference type="InterPro" id="IPR006571">
    <property type="entry name" value="TLDc_dom"/>
</dbReference>
<dbReference type="Proteomes" id="UP000266673">
    <property type="component" value="Unassembled WGS sequence"/>
</dbReference>
<dbReference type="SUPFAM" id="SSF54695">
    <property type="entry name" value="POZ domain"/>
    <property type="match status" value="1"/>
</dbReference>
<comment type="caution">
    <text evidence="3">The sequence shown here is derived from an EMBL/GenBank/DDBJ whole genome shotgun (WGS) entry which is preliminary data.</text>
</comment>
<gene>
    <name evidence="3" type="ORF">C2G38_2256899</name>
</gene>
<dbReference type="Pfam" id="PF00651">
    <property type="entry name" value="BTB"/>
    <property type="match status" value="1"/>
</dbReference>
<evidence type="ECO:0000259" key="1">
    <source>
        <dbReference type="PROSITE" id="PS50097"/>
    </source>
</evidence>
<proteinExistence type="predicted"/>
<accession>A0A397TQ70</accession>
<feature type="domain" description="TLDc" evidence="2">
    <location>
        <begin position="300"/>
        <end position="469"/>
    </location>
</feature>
<dbReference type="PROSITE" id="PS51886">
    <property type="entry name" value="TLDC"/>
    <property type="match status" value="1"/>
</dbReference>
<dbReference type="PANTHER" id="PTHR24410">
    <property type="entry name" value="HL07962P-RELATED"/>
    <property type="match status" value="1"/>
</dbReference>
<dbReference type="OrthoDB" id="636773at2759"/>
<feature type="domain" description="BTB" evidence="1">
    <location>
        <begin position="23"/>
        <end position="97"/>
    </location>
</feature>
<dbReference type="InterPro" id="IPR051481">
    <property type="entry name" value="BTB-POZ/Galectin-3-binding"/>
</dbReference>
<dbReference type="EMBL" id="QKWP01005481">
    <property type="protein sequence ID" value="RIB00053.1"/>
    <property type="molecule type" value="Genomic_DNA"/>
</dbReference>
<dbReference type="Pfam" id="PF07534">
    <property type="entry name" value="TLD"/>
    <property type="match status" value="1"/>
</dbReference>
<dbReference type="SMART" id="SM00225">
    <property type="entry name" value="BTB"/>
    <property type="match status" value="1"/>
</dbReference>
<dbReference type="Gene3D" id="3.30.710.10">
    <property type="entry name" value="Potassium Channel Kv1.1, Chain A"/>
    <property type="match status" value="1"/>
</dbReference>
<evidence type="ECO:0000313" key="4">
    <source>
        <dbReference type="Proteomes" id="UP000266673"/>
    </source>
</evidence>
<sequence length="469" mass="54361">MATTHSNDVTDDFKKLYENKENYDAIIIAGKEPYVKEFKVHSLILRARSSYFHSAFSDNWAERDNNDHFILKKPNINAIAFEIILKYLYCGIVDFQSEKDEIILELLIAAGELGVQRLINSVQEFLIKNCYNFLQSNPIKILDLVTYHNTFDNLKNVYLKTFNKNYKDLLRQYPIELFYFIISHEEFNELREVCLKAICEKPESLFNSNKFHSLGKDDVTKFTLENFKTLEKTLHELIQLVRFHQMSGKEFMLEVWPFRHLLHDNLIEETLCSYLVSSDASLYHSFPIRIGNINVKIDSVIINKRTASLLAKWIDKKAIDDKDSKEIKYNFNLLLRGSVDGFSSQAFHQKCDNKGTTIVIAKISDSNKLVGGYNPLDWNDWTRNGQYKNTIDSFIFLLDDLNSPQSAKLGRITNSTYAIYCNNNYGPTFGGGWDLYISNNNNDNISDWQSNVHSYPDIGIPESFTVSDY</sequence>
<keyword evidence="4" id="KW-1185">Reference proteome</keyword>
<reference evidence="3 4" key="1">
    <citation type="submission" date="2018-06" db="EMBL/GenBank/DDBJ databases">
        <title>Comparative genomics reveals the genomic features of Rhizophagus irregularis, R. cerebriforme, R. diaphanum and Gigaspora rosea, and their symbiotic lifestyle signature.</title>
        <authorList>
            <person name="Morin E."/>
            <person name="San Clemente H."/>
            <person name="Chen E.C.H."/>
            <person name="De La Providencia I."/>
            <person name="Hainaut M."/>
            <person name="Kuo A."/>
            <person name="Kohler A."/>
            <person name="Murat C."/>
            <person name="Tang N."/>
            <person name="Roy S."/>
            <person name="Loubradou J."/>
            <person name="Henrissat B."/>
            <person name="Grigoriev I.V."/>
            <person name="Corradi N."/>
            <person name="Roux C."/>
            <person name="Martin F.M."/>
        </authorList>
    </citation>
    <scope>NUCLEOTIDE SEQUENCE [LARGE SCALE GENOMIC DNA]</scope>
    <source>
        <strain evidence="3 4">DAOM 194757</strain>
    </source>
</reference>
<protein>
    <recommendedName>
        <fullName evidence="5">BTB/POZ domain-containing protein</fullName>
    </recommendedName>
</protein>
<organism evidence="3 4">
    <name type="scientific">Gigaspora rosea</name>
    <dbReference type="NCBI Taxonomy" id="44941"/>
    <lineage>
        <taxon>Eukaryota</taxon>
        <taxon>Fungi</taxon>
        <taxon>Fungi incertae sedis</taxon>
        <taxon>Mucoromycota</taxon>
        <taxon>Glomeromycotina</taxon>
        <taxon>Glomeromycetes</taxon>
        <taxon>Diversisporales</taxon>
        <taxon>Gigasporaceae</taxon>
        <taxon>Gigaspora</taxon>
    </lineage>
</organism>
<evidence type="ECO:0000259" key="2">
    <source>
        <dbReference type="PROSITE" id="PS51886"/>
    </source>
</evidence>
<dbReference type="PANTHER" id="PTHR24410:SF23">
    <property type="entry name" value="BTB DOMAIN-CONTAINING PROTEIN-RELATED"/>
    <property type="match status" value="1"/>
</dbReference>
<name>A0A397TQ70_9GLOM</name>
<dbReference type="InterPro" id="IPR000210">
    <property type="entry name" value="BTB/POZ_dom"/>
</dbReference>
<dbReference type="InterPro" id="IPR011333">
    <property type="entry name" value="SKP1/BTB/POZ_sf"/>
</dbReference>
<dbReference type="PROSITE" id="PS50097">
    <property type="entry name" value="BTB"/>
    <property type="match status" value="1"/>
</dbReference>